<dbReference type="PANTHER" id="PTHR43663:SF1">
    <property type="entry name" value="CHROMATE TRANSPORTER"/>
    <property type="match status" value="1"/>
</dbReference>
<organism evidence="9 10">
    <name type="scientific">Thomasclavelia ramosa</name>
    <dbReference type="NCBI Taxonomy" id="1547"/>
    <lineage>
        <taxon>Bacteria</taxon>
        <taxon>Bacillati</taxon>
        <taxon>Bacillota</taxon>
        <taxon>Erysipelotrichia</taxon>
        <taxon>Erysipelotrichales</taxon>
        <taxon>Coprobacillaceae</taxon>
        <taxon>Thomasclavelia</taxon>
    </lineage>
</organism>
<dbReference type="Pfam" id="PF02417">
    <property type="entry name" value="Chromate_transp"/>
    <property type="match status" value="1"/>
</dbReference>
<evidence type="ECO:0000256" key="4">
    <source>
        <dbReference type="ARBA" id="ARBA00022692"/>
    </source>
</evidence>
<keyword evidence="3" id="KW-1003">Cell membrane</keyword>
<feature type="transmembrane region" description="Helical" evidence="7">
    <location>
        <begin position="116"/>
        <end position="139"/>
    </location>
</feature>
<proteinExistence type="inferred from homology"/>
<feature type="transmembrane region" description="Helical" evidence="7">
    <location>
        <begin position="12"/>
        <end position="34"/>
    </location>
</feature>
<feature type="transmembrane region" description="Helical" evidence="7">
    <location>
        <begin position="159"/>
        <end position="182"/>
    </location>
</feature>
<dbReference type="AlphaFoldDB" id="A0A3E3AGZ5"/>
<name>A0A3E3AGZ5_9FIRM</name>
<evidence type="ECO:0000313" key="8">
    <source>
        <dbReference type="EMBL" id="MDB7082891.1"/>
    </source>
</evidence>
<keyword evidence="5 7" id="KW-1133">Transmembrane helix</keyword>
<dbReference type="EMBL" id="QUSL01000001">
    <property type="protein sequence ID" value="RGD87299.1"/>
    <property type="molecule type" value="Genomic_DNA"/>
</dbReference>
<dbReference type="Proteomes" id="UP000261032">
    <property type="component" value="Unassembled WGS sequence"/>
</dbReference>
<sequence>MKANKLKDLTWLFFINIFISSFTFGGGYVVVSMVRKYFVEKRKIFNESDLITMSAISQTTPGAIAINLAALAGYKVAGTIGTIVSCIGAIIPPITILAVVSLWYQVFSTNHIIMAILKGMQAGIAAIIVDILIGMTRAINEQHSKLLTAMIPITFIASYIFKVNIVVIILITIIVATAQLYYRRRYCQC</sequence>
<reference evidence="8" key="2">
    <citation type="submission" date="2023-01" db="EMBL/GenBank/DDBJ databases">
        <title>Human gut microbiome strain richness.</title>
        <authorList>
            <person name="Chen-Liaw A."/>
        </authorList>
    </citation>
    <scope>NUCLEOTIDE SEQUENCE</scope>
    <source>
        <strain evidence="8">1001217st2_G6_1001217B_191108</strain>
    </source>
</reference>
<dbReference type="EMBL" id="JAQLKE010000004">
    <property type="protein sequence ID" value="MDB7082891.1"/>
    <property type="molecule type" value="Genomic_DNA"/>
</dbReference>
<evidence type="ECO:0000256" key="6">
    <source>
        <dbReference type="ARBA" id="ARBA00023136"/>
    </source>
</evidence>
<dbReference type="Proteomes" id="UP001211987">
    <property type="component" value="Unassembled WGS sequence"/>
</dbReference>
<dbReference type="GO" id="GO:0015109">
    <property type="term" value="F:chromate transmembrane transporter activity"/>
    <property type="evidence" value="ECO:0007669"/>
    <property type="project" value="InterPro"/>
</dbReference>
<evidence type="ECO:0000256" key="1">
    <source>
        <dbReference type="ARBA" id="ARBA00004651"/>
    </source>
</evidence>
<dbReference type="RefSeq" id="WP_003538705.1">
    <property type="nucleotide sequence ID" value="NZ_AP031443.1"/>
</dbReference>
<comment type="caution">
    <text evidence="9">The sequence shown here is derived from an EMBL/GenBank/DDBJ whole genome shotgun (WGS) entry which is preliminary data.</text>
</comment>
<evidence type="ECO:0000313" key="9">
    <source>
        <dbReference type="EMBL" id="RGD87299.1"/>
    </source>
</evidence>
<reference evidence="9 10" key="1">
    <citation type="submission" date="2018-08" db="EMBL/GenBank/DDBJ databases">
        <title>A genome reference for cultivated species of the human gut microbiota.</title>
        <authorList>
            <person name="Zou Y."/>
            <person name="Xue W."/>
            <person name="Luo G."/>
        </authorList>
    </citation>
    <scope>NUCLEOTIDE SEQUENCE [LARGE SCALE GENOMIC DNA]</scope>
    <source>
        <strain evidence="9 10">OM06-4</strain>
    </source>
</reference>
<dbReference type="GO" id="GO:0005886">
    <property type="term" value="C:plasma membrane"/>
    <property type="evidence" value="ECO:0007669"/>
    <property type="project" value="UniProtKB-SubCell"/>
</dbReference>
<evidence type="ECO:0000256" key="2">
    <source>
        <dbReference type="ARBA" id="ARBA00005262"/>
    </source>
</evidence>
<evidence type="ECO:0000256" key="7">
    <source>
        <dbReference type="SAM" id="Phobius"/>
    </source>
</evidence>
<feature type="transmembrane region" description="Helical" evidence="7">
    <location>
        <begin position="55"/>
        <end position="74"/>
    </location>
</feature>
<dbReference type="InterPro" id="IPR052518">
    <property type="entry name" value="CHR_Transporter"/>
</dbReference>
<dbReference type="GeneID" id="64196802"/>
<evidence type="ECO:0000313" key="10">
    <source>
        <dbReference type="Proteomes" id="UP000261032"/>
    </source>
</evidence>
<comment type="similarity">
    <text evidence="2">Belongs to the chromate ion transporter (CHR) (TC 2.A.51) family.</text>
</comment>
<accession>A0A3E3AGZ5</accession>
<dbReference type="InterPro" id="IPR003370">
    <property type="entry name" value="Chromate_transpt"/>
</dbReference>
<protein>
    <submittedName>
        <fullName evidence="9">Chromate transporter</fullName>
    </submittedName>
</protein>
<keyword evidence="6 7" id="KW-0472">Membrane</keyword>
<evidence type="ECO:0000256" key="3">
    <source>
        <dbReference type="ARBA" id="ARBA00022475"/>
    </source>
</evidence>
<comment type="subcellular location">
    <subcellularLocation>
        <location evidence="1">Cell membrane</location>
        <topology evidence="1">Multi-pass membrane protein</topology>
    </subcellularLocation>
</comment>
<feature type="transmembrane region" description="Helical" evidence="7">
    <location>
        <begin position="80"/>
        <end position="104"/>
    </location>
</feature>
<dbReference type="PANTHER" id="PTHR43663">
    <property type="entry name" value="CHROMATE TRANSPORT PROTEIN-RELATED"/>
    <property type="match status" value="1"/>
</dbReference>
<gene>
    <name evidence="9" type="ORF">DXB93_01130</name>
    <name evidence="8" type="ORF">PM738_03685</name>
</gene>
<keyword evidence="4 7" id="KW-0812">Transmembrane</keyword>
<evidence type="ECO:0000256" key="5">
    <source>
        <dbReference type="ARBA" id="ARBA00022989"/>
    </source>
</evidence>